<protein>
    <recommendedName>
        <fullName evidence="2">MmeI-like N-terminal domain-containing protein</fullName>
    </recommendedName>
</protein>
<evidence type="ECO:0000313" key="3">
    <source>
        <dbReference type="EMBL" id="RJF69827.1"/>
    </source>
</evidence>
<dbReference type="Proteomes" id="UP000285523">
    <property type="component" value="Unassembled WGS sequence"/>
</dbReference>
<evidence type="ECO:0000313" key="4">
    <source>
        <dbReference type="Proteomes" id="UP000285523"/>
    </source>
</evidence>
<evidence type="ECO:0000256" key="1">
    <source>
        <dbReference type="SAM" id="MobiDB-lite"/>
    </source>
</evidence>
<dbReference type="AlphaFoldDB" id="A0A418V1S3"/>
<dbReference type="Pfam" id="PF20464">
    <property type="entry name" value="MmeI_N"/>
    <property type="match status" value="1"/>
</dbReference>
<dbReference type="EMBL" id="QYYD01000021">
    <property type="protein sequence ID" value="RJF69827.1"/>
    <property type="molecule type" value="Genomic_DNA"/>
</dbReference>
<dbReference type="InterPro" id="IPR046817">
    <property type="entry name" value="MmeI_N"/>
</dbReference>
<feature type="domain" description="MmeI-like N-terminal" evidence="2">
    <location>
        <begin position="2"/>
        <end position="214"/>
    </location>
</feature>
<reference evidence="3 4" key="1">
    <citation type="submission" date="2018-09" db="EMBL/GenBank/DDBJ databases">
        <title>Draft genome sequence of Rhodopseudomonas palustris 2.1.18.</title>
        <authorList>
            <person name="Robertson S.L."/>
            <person name="Meyer T.E."/>
            <person name="Kyndt J.A."/>
        </authorList>
    </citation>
    <scope>NUCLEOTIDE SEQUENCE [LARGE SCALE GENOMIC DNA]</scope>
    <source>
        <strain evidence="3 4">2.1.18</strain>
    </source>
</reference>
<accession>A0A418V1S3</accession>
<dbReference type="OrthoDB" id="9806213at2"/>
<gene>
    <name evidence="3" type="ORF">D4Q52_19515</name>
</gene>
<name>A0A418V1S3_RHOPL</name>
<feature type="region of interest" description="Disordered" evidence="1">
    <location>
        <begin position="212"/>
        <end position="234"/>
    </location>
</feature>
<comment type="caution">
    <text evidence="3">The sequence shown here is derived from an EMBL/GenBank/DDBJ whole genome shotgun (WGS) entry which is preliminary data.</text>
</comment>
<sequence length="234" mass="26370">MADRFIARWQHREGGQERANYSLFLTELCDVIGVERPQPAGATHEHNDYVFERVVKMGGVSLGRIDLYKRHSFVLEAKQSRWPAERRLFGPRSAAAVRDEARRGRGAARAWEGLMLSAKRQAQDYARALPASHGWPPFLLVCDVGHCIEVYADVSGRGDDYVHYPDRRSFRIYLDDLRRDAVRDQLRRIWNDPGSLAPARDAAPGRGIAERLAALAPPGPSMRPTARPALPDHP</sequence>
<dbReference type="RefSeq" id="WP_119858235.1">
    <property type="nucleotide sequence ID" value="NZ_QYYD01000021.1"/>
</dbReference>
<evidence type="ECO:0000259" key="2">
    <source>
        <dbReference type="Pfam" id="PF20464"/>
    </source>
</evidence>
<proteinExistence type="predicted"/>
<organism evidence="3 4">
    <name type="scientific">Rhodopseudomonas palustris</name>
    <dbReference type="NCBI Taxonomy" id="1076"/>
    <lineage>
        <taxon>Bacteria</taxon>
        <taxon>Pseudomonadati</taxon>
        <taxon>Pseudomonadota</taxon>
        <taxon>Alphaproteobacteria</taxon>
        <taxon>Hyphomicrobiales</taxon>
        <taxon>Nitrobacteraceae</taxon>
        <taxon>Rhodopseudomonas</taxon>
    </lineage>
</organism>